<keyword evidence="2" id="KW-0808">Transferase</keyword>
<keyword evidence="7" id="KW-1185">Reference proteome</keyword>
<keyword evidence="3" id="KW-0418">Kinase</keyword>
<dbReference type="PANTHER" id="PTHR37419:SF1">
    <property type="entry name" value="SERINE_THREONINE-PROTEIN KINASE TOXIN HIPA"/>
    <property type="match status" value="1"/>
</dbReference>
<evidence type="ECO:0000259" key="5">
    <source>
        <dbReference type="Pfam" id="PF13657"/>
    </source>
</evidence>
<accession>A0A4Q1HN91</accession>
<gene>
    <name evidence="6" type="ORF">C7R54_00305</name>
</gene>
<dbReference type="AlphaFoldDB" id="A0A4Q1HN91"/>
<evidence type="ECO:0000313" key="6">
    <source>
        <dbReference type="EMBL" id="RXN92247.1"/>
    </source>
</evidence>
<evidence type="ECO:0000256" key="3">
    <source>
        <dbReference type="ARBA" id="ARBA00022777"/>
    </source>
</evidence>
<comment type="caution">
    <text evidence="6">The sequence shown here is derived from an EMBL/GenBank/DDBJ whole genome shotgun (WGS) entry which is preliminary data.</text>
</comment>
<name>A0A4Q1HN91_9BURK</name>
<protein>
    <recommendedName>
        <fullName evidence="8">Type II toxin-antitoxin system HipA family toxin</fullName>
    </recommendedName>
</protein>
<dbReference type="InterPro" id="IPR052028">
    <property type="entry name" value="HipA_Ser/Thr_kinase"/>
</dbReference>
<reference evidence="6 7" key="1">
    <citation type="journal article" date="2017" name="Int. J. Syst. Evol. Microbiol.">
        <title>Achromobacter aloeverae sp. nov., isolated from the root of Aloe vera (L.) Burm.f.</title>
        <authorList>
            <person name="Kuncharoen N."/>
            <person name="Muramatsu Y."/>
            <person name="Shibata C."/>
            <person name="Kamakura Y."/>
            <person name="Nakagawa Y."/>
            <person name="Tanasupawat S."/>
        </authorList>
    </citation>
    <scope>NUCLEOTIDE SEQUENCE [LARGE SCALE GENOMIC DNA]</scope>
    <source>
        <strain evidence="6 7">AVA-1</strain>
    </source>
</reference>
<dbReference type="InterPro" id="IPR012893">
    <property type="entry name" value="HipA-like_C"/>
</dbReference>
<feature type="domain" description="HipA N-terminal subdomain 1" evidence="5">
    <location>
        <begin position="3"/>
        <end position="100"/>
    </location>
</feature>
<dbReference type="Pfam" id="PF13657">
    <property type="entry name" value="Couple_hipA"/>
    <property type="match status" value="1"/>
</dbReference>
<organism evidence="6 7">
    <name type="scientific">Achromobacter aloeverae</name>
    <dbReference type="NCBI Taxonomy" id="1750518"/>
    <lineage>
        <taxon>Bacteria</taxon>
        <taxon>Pseudomonadati</taxon>
        <taxon>Pseudomonadota</taxon>
        <taxon>Betaproteobacteria</taxon>
        <taxon>Burkholderiales</taxon>
        <taxon>Alcaligenaceae</taxon>
        <taxon>Achromobacter</taxon>
    </lineage>
</organism>
<feature type="domain" description="HipA-like C-terminal" evidence="4">
    <location>
        <begin position="141"/>
        <end position="355"/>
    </location>
</feature>
<dbReference type="GO" id="GO:0004674">
    <property type="term" value="F:protein serine/threonine kinase activity"/>
    <property type="evidence" value="ECO:0007669"/>
    <property type="project" value="TreeGrafter"/>
</dbReference>
<dbReference type="Pfam" id="PF07804">
    <property type="entry name" value="HipA_C"/>
    <property type="match status" value="1"/>
</dbReference>
<dbReference type="OrthoDB" id="9805913at2"/>
<dbReference type="PANTHER" id="PTHR37419">
    <property type="entry name" value="SERINE/THREONINE-PROTEIN KINASE TOXIN HIPA"/>
    <property type="match status" value="1"/>
</dbReference>
<dbReference type="Gene3D" id="1.10.1070.20">
    <property type="match status" value="1"/>
</dbReference>
<sequence length="445" mass="49108">MKLDVYVQHRLAGTLDQTGIGRFVFTYLPDTPRELAVSLLMPVRPESWISPILHPVFQVSLPEGALRQIIERIFAKKFERFGDMELLAVSGENLVGQVQVVPHGETPANRSTGDTLVHLLSVDVKVLVDHYLGESAHESGVSGGLPKFLARSPIEAEGGRATLPLDKWIVKLNDPDHPYIVLLEHFGQMAAREMGLPSAETQLAGDYSRLLVKRFDVDETGTQLGFEDMCALLALPSRDKFSGSVERIVKTIRAYCPGISGQRNVDLFYGQYLLAAAIRNGDAHLKNFGLVYYPGRTPKLAPVYDMLTMAVYAPRDETGEAQDGMALTLGGTKRWPAQREFDLLAQACNIGAARRRHWLHLLGKALLSTADQVIEFQRQHPGHGFIAQGARMLELWSLGVRPLDSECADLLLQKSAALYADGQSGPDASPPVARRRRRRTIMGGL</sequence>
<evidence type="ECO:0000259" key="4">
    <source>
        <dbReference type="Pfam" id="PF07804"/>
    </source>
</evidence>
<evidence type="ECO:0000256" key="1">
    <source>
        <dbReference type="ARBA" id="ARBA00010164"/>
    </source>
</evidence>
<proteinExistence type="inferred from homology"/>
<evidence type="ECO:0008006" key="8">
    <source>
        <dbReference type="Google" id="ProtNLM"/>
    </source>
</evidence>
<dbReference type="RefSeq" id="WP_129148209.1">
    <property type="nucleotide sequence ID" value="NZ_JBHSDO010000016.1"/>
</dbReference>
<dbReference type="NCBIfam" id="TIGR03071">
    <property type="entry name" value="couple_hipA"/>
    <property type="match status" value="1"/>
</dbReference>
<dbReference type="EMBL" id="PYAL01000001">
    <property type="protein sequence ID" value="RXN92247.1"/>
    <property type="molecule type" value="Genomic_DNA"/>
</dbReference>
<evidence type="ECO:0000256" key="2">
    <source>
        <dbReference type="ARBA" id="ARBA00022679"/>
    </source>
</evidence>
<dbReference type="InterPro" id="IPR017508">
    <property type="entry name" value="HipA_N1"/>
</dbReference>
<dbReference type="GO" id="GO:0005829">
    <property type="term" value="C:cytosol"/>
    <property type="evidence" value="ECO:0007669"/>
    <property type="project" value="TreeGrafter"/>
</dbReference>
<evidence type="ECO:0000313" key="7">
    <source>
        <dbReference type="Proteomes" id="UP000290849"/>
    </source>
</evidence>
<comment type="similarity">
    <text evidence="1">Belongs to the HipA Ser/Thr kinase family.</text>
</comment>
<dbReference type="Proteomes" id="UP000290849">
    <property type="component" value="Unassembled WGS sequence"/>
</dbReference>